<organism evidence="8 9">
    <name type="scientific">Iphiclides podalirius</name>
    <name type="common">scarce swallowtail</name>
    <dbReference type="NCBI Taxonomy" id="110791"/>
    <lineage>
        <taxon>Eukaryota</taxon>
        <taxon>Metazoa</taxon>
        <taxon>Ecdysozoa</taxon>
        <taxon>Arthropoda</taxon>
        <taxon>Hexapoda</taxon>
        <taxon>Insecta</taxon>
        <taxon>Pterygota</taxon>
        <taxon>Neoptera</taxon>
        <taxon>Endopterygota</taxon>
        <taxon>Lepidoptera</taxon>
        <taxon>Glossata</taxon>
        <taxon>Ditrysia</taxon>
        <taxon>Papilionoidea</taxon>
        <taxon>Papilionidae</taxon>
        <taxon>Papilioninae</taxon>
        <taxon>Iphiclides</taxon>
    </lineage>
</organism>
<dbReference type="Proteomes" id="UP000837857">
    <property type="component" value="Chromosome 30"/>
</dbReference>
<evidence type="ECO:0000256" key="3">
    <source>
        <dbReference type="ARBA" id="ARBA00022771"/>
    </source>
</evidence>
<protein>
    <recommendedName>
        <fullName evidence="7">C2H2-type domain-containing protein</fullName>
    </recommendedName>
</protein>
<dbReference type="PROSITE" id="PS50157">
    <property type="entry name" value="ZINC_FINGER_C2H2_2"/>
    <property type="match status" value="1"/>
</dbReference>
<name>A0ABN8IRF9_9NEOP</name>
<evidence type="ECO:0000313" key="9">
    <source>
        <dbReference type="Proteomes" id="UP000837857"/>
    </source>
</evidence>
<dbReference type="PANTHER" id="PTHR24379">
    <property type="entry name" value="KRAB AND ZINC FINGER DOMAIN-CONTAINING"/>
    <property type="match status" value="1"/>
</dbReference>
<dbReference type="InterPro" id="IPR013087">
    <property type="entry name" value="Znf_C2H2_type"/>
</dbReference>
<evidence type="ECO:0000256" key="6">
    <source>
        <dbReference type="SAM" id="MobiDB-lite"/>
    </source>
</evidence>
<keyword evidence="3 5" id="KW-0863">Zinc-finger</keyword>
<keyword evidence="2" id="KW-0677">Repeat</keyword>
<gene>
    <name evidence="8" type="ORF">IPOD504_LOCUS12962</name>
</gene>
<keyword evidence="9" id="KW-1185">Reference proteome</keyword>
<evidence type="ECO:0000256" key="2">
    <source>
        <dbReference type="ARBA" id="ARBA00022737"/>
    </source>
</evidence>
<evidence type="ECO:0000259" key="7">
    <source>
        <dbReference type="PROSITE" id="PS50157"/>
    </source>
</evidence>
<reference evidence="8" key="1">
    <citation type="submission" date="2022-03" db="EMBL/GenBank/DDBJ databases">
        <authorList>
            <person name="Martin H S."/>
        </authorList>
    </citation>
    <scope>NUCLEOTIDE SEQUENCE</scope>
</reference>
<dbReference type="PROSITE" id="PS00028">
    <property type="entry name" value="ZINC_FINGER_C2H2_1"/>
    <property type="match status" value="2"/>
</dbReference>
<evidence type="ECO:0000256" key="4">
    <source>
        <dbReference type="ARBA" id="ARBA00022833"/>
    </source>
</evidence>
<feature type="non-terminal residue" evidence="8">
    <location>
        <position position="1"/>
    </location>
</feature>
<sequence length="345" mass="39955">MAMFRYSGDIGSRPPMGTKSDRQGSDRAVYCNICLDSWDSETEVEIHRSTAHKSELMDLLRDSSKNVCKICVKPNDDKDRLVEHIKTWHLYSGADAVRVEREIFICDSCCAVFFNKRLLQAHILISHTNVNREKTFTECPKCLKPYRLKTIWYHFQGHNIQSVSCCKICMTKCKDRLDLLAHVDGHLKHLFCDICQYQSKSEAFFAKHLATRHRREQTASRRRARKWQPYFMPRASDYKARFQCDTASKGLQLELFADVELRVCVLCREICIGEDDALAHLENEHVEREQPQTVHTCICGETFSSKVLLKYHMFKNDHSNESNDTDVVYAIVLVPDEVEMTTSAT</sequence>
<dbReference type="PANTHER" id="PTHR24379:SF121">
    <property type="entry name" value="C2H2-TYPE DOMAIN-CONTAINING PROTEIN"/>
    <property type="match status" value="1"/>
</dbReference>
<dbReference type="SMART" id="SM00355">
    <property type="entry name" value="ZnF_C2H2"/>
    <property type="match status" value="8"/>
</dbReference>
<keyword evidence="4" id="KW-0862">Zinc</keyword>
<dbReference type="EMBL" id="OW152842">
    <property type="protein sequence ID" value="CAH2064935.1"/>
    <property type="molecule type" value="Genomic_DNA"/>
</dbReference>
<accession>A0ABN8IRF9</accession>
<evidence type="ECO:0000256" key="1">
    <source>
        <dbReference type="ARBA" id="ARBA00022723"/>
    </source>
</evidence>
<evidence type="ECO:0000256" key="5">
    <source>
        <dbReference type="PROSITE-ProRule" id="PRU00042"/>
    </source>
</evidence>
<feature type="domain" description="C2H2-type" evidence="7">
    <location>
        <begin position="104"/>
        <end position="132"/>
    </location>
</feature>
<feature type="region of interest" description="Disordered" evidence="6">
    <location>
        <begin position="1"/>
        <end position="24"/>
    </location>
</feature>
<evidence type="ECO:0000313" key="8">
    <source>
        <dbReference type="EMBL" id="CAH2064935.1"/>
    </source>
</evidence>
<proteinExistence type="predicted"/>
<keyword evidence="1" id="KW-0479">Metal-binding</keyword>